<evidence type="ECO:0000256" key="2">
    <source>
        <dbReference type="ARBA" id="ARBA00022857"/>
    </source>
</evidence>
<comment type="similarity">
    <text evidence="1">Belongs to the short-chain dehydrogenases/reductases (SDR) family.</text>
</comment>
<dbReference type="Pfam" id="PF13561">
    <property type="entry name" value="adh_short_C2"/>
    <property type="match status" value="1"/>
</dbReference>
<dbReference type="Proteomes" id="UP001203852">
    <property type="component" value="Unassembled WGS sequence"/>
</dbReference>
<keyword evidence="2" id="KW-0521">NADP</keyword>
<protein>
    <recommendedName>
        <fullName evidence="6">Granaticin polyketide synthase ketoacyl reductase 2</fullName>
    </recommendedName>
</protein>
<gene>
    <name evidence="4" type="ORF">EDD36DRAFT_464433</name>
</gene>
<keyword evidence="3" id="KW-0560">Oxidoreductase</keyword>
<evidence type="ECO:0000313" key="4">
    <source>
        <dbReference type="EMBL" id="KAI1614601.1"/>
    </source>
</evidence>
<sequence length="268" mass="29096">MGSRVALVTASSAGLGAAIAKSIVEDFRVVINYHGDAARAETTLEQLKALVETRSSHEKLSDEVTMAPAEDLRTPRVLALRADMSSRTSIAQLVKDVVDQMGRLDVVISNAGWTRIRDFQDLDDNVDEEDWDKCWQVNVKSHLWLLHASRQYLESSPNGAFISVASVAGVKPSGSSIAYAVTKAAQIHLVKCLAAVVSPLVRVNCVSPGILMTDWGRQFPEDTLTLAKEKTLLKRFATVQDVAEQVKSMVLSNSITGVNMVVDAGFSL</sequence>
<evidence type="ECO:0000256" key="1">
    <source>
        <dbReference type="ARBA" id="ARBA00006484"/>
    </source>
</evidence>
<comment type="caution">
    <text evidence="4">The sequence shown here is derived from an EMBL/GenBank/DDBJ whole genome shotgun (WGS) entry which is preliminary data.</text>
</comment>
<dbReference type="GO" id="GO:0016491">
    <property type="term" value="F:oxidoreductase activity"/>
    <property type="evidence" value="ECO:0007669"/>
    <property type="project" value="UniProtKB-KW"/>
</dbReference>
<evidence type="ECO:0000256" key="3">
    <source>
        <dbReference type="ARBA" id="ARBA00023002"/>
    </source>
</evidence>
<evidence type="ECO:0000313" key="5">
    <source>
        <dbReference type="Proteomes" id="UP001203852"/>
    </source>
</evidence>
<dbReference type="InterPro" id="IPR052178">
    <property type="entry name" value="Sec_Metab_Biosynth_SDR"/>
</dbReference>
<organism evidence="4 5">
    <name type="scientific">Exophiala viscosa</name>
    <dbReference type="NCBI Taxonomy" id="2486360"/>
    <lineage>
        <taxon>Eukaryota</taxon>
        <taxon>Fungi</taxon>
        <taxon>Dikarya</taxon>
        <taxon>Ascomycota</taxon>
        <taxon>Pezizomycotina</taxon>
        <taxon>Eurotiomycetes</taxon>
        <taxon>Chaetothyriomycetidae</taxon>
        <taxon>Chaetothyriales</taxon>
        <taxon>Herpotrichiellaceae</taxon>
        <taxon>Exophiala</taxon>
    </lineage>
</organism>
<dbReference type="CDD" id="cd05233">
    <property type="entry name" value="SDR_c"/>
    <property type="match status" value="1"/>
</dbReference>
<dbReference type="InterPro" id="IPR036291">
    <property type="entry name" value="NAD(P)-bd_dom_sf"/>
</dbReference>
<accession>A0AAN6IEI5</accession>
<dbReference type="PRINTS" id="PR00081">
    <property type="entry name" value="GDHRDH"/>
</dbReference>
<dbReference type="InterPro" id="IPR002347">
    <property type="entry name" value="SDR_fam"/>
</dbReference>
<dbReference type="EMBL" id="MU404353">
    <property type="protein sequence ID" value="KAI1614601.1"/>
    <property type="molecule type" value="Genomic_DNA"/>
</dbReference>
<proteinExistence type="inferred from homology"/>
<dbReference type="PANTHER" id="PTHR43618:SF13">
    <property type="entry name" value="CHAIN DEHYDROGENASE, PUTATIVE (AFU_ORTHOLOGUE AFUA_1G17650)-RELATED"/>
    <property type="match status" value="1"/>
</dbReference>
<name>A0AAN6IEI5_9EURO</name>
<dbReference type="Gene3D" id="3.40.50.720">
    <property type="entry name" value="NAD(P)-binding Rossmann-like Domain"/>
    <property type="match status" value="1"/>
</dbReference>
<reference evidence="4" key="1">
    <citation type="journal article" date="2022" name="bioRxiv">
        <title>Deciphering the potential niche of two novel black yeast fungi from a biological soil crust based on their genomes, phenotypes, and melanin regulation.</title>
        <authorList>
            <consortium name="DOE Joint Genome Institute"/>
            <person name="Carr E.C."/>
            <person name="Barton Q."/>
            <person name="Grambo S."/>
            <person name="Sullivan M."/>
            <person name="Renfro C.M."/>
            <person name="Kuo A."/>
            <person name="Pangilinan J."/>
            <person name="Lipzen A."/>
            <person name="Keymanesh K."/>
            <person name="Savage E."/>
            <person name="Barry K."/>
            <person name="Grigoriev I.V."/>
            <person name="Riekhof W.R."/>
            <person name="Harris S.S."/>
        </authorList>
    </citation>
    <scope>NUCLEOTIDE SEQUENCE</scope>
    <source>
        <strain evidence="4">JF 03-4F</strain>
    </source>
</reference>
<dbReference type="PANTHER" id="PTHR43618">
    <property type="entry name" value="7-ALPHA-HYDROXYSTEROID DEHYDROGENASE"/>
    <property type="match status" value="1"/>
</dbReference>
<dbReference type="PRINTS" id="PR00080">
    <property type="entry name" value="SDRFAMILY"/>
</dbReference>
<dbReference type="AlphaFoldDB" id="A0AAN6IEI5"/>
<evidence type="ECO:0008006" key="6">
    <source>
        <dbReference type="Google" id="ProtNLM"/>
    </source>
</evidence>
<keyword evidence="5" id="KW-1185">Reference proteome</keyword>
<dbReference type="SUPFAM" id="SSF51735">
    <property type="entry name" value="NAD(P)-binding Rossmann-fold domains"/>
    <property type="match status" value="1"/>
</dbReference>